<sequence>MVGFPMRTSTSLSSRRPGARSAFSLTSLALVGSLALAGCSDSTSPESADSPDSQSTAAGSTLSGQWPLTGLPAEGEAPKHPVMVVKIDNTGSSNPQVGLGEADLVAEELVEGGSTRLAVFYHSQVPDKVGPVRSMRASDLGIIEPAEAVLVASGGAPQTVKRVKDAGVKAMTEGAPGYFRDNSRSAPYNLFMDLPKLAETLKSDGTPEGYFPWGTEEDFPKGQPAGKISATFSGGHTTNWQFKKGRYVNLNSEAPANDQFDPATVLVLRVKVGDAGYKDPAGNPVPETKFTGKGEAMVFHDGSMVRATWSKSGLDAPVKLQTKAGELTLPAGKVWMELVPSNGGDVSFSK</sequence>
<name>A0ABS7RN92_9ACTN</name>
<dbReference type="Pfam" id="PF11258">
    <property type="entry name" value="DUF3048"/>
    <property type="match status" value="1"/>
</dbReference>
<dbReference type="InterPro" id="IPR021416">
    <property type="entry name" value="DUF3048_N"/>
</dbReference>
<accession>A0ABS7RN92</accession>
<dbReference type="Gene3D" id="3.50.90.10">
    <property type="entry name" value="YerB-like"/>
    <property type="match status" value="1"/>
</dbReference>
<proteinExistence type="predicted"/>
<evidence type="ECO:0000313" key="5">
    <source>
        <dbReference type="EMBL" id="MBY9076528.1"/>
    </source>
</evidence>
<evidence type="ECO:0000256" key="1">
    <source>
        <dbReference type="SAM" id="MobiDB-lite"/>
    </source>
</evidence>
<feature type="domain" description="DUF3048" evidence="3">
    <location>
        <begin position="68"/>
        <end position="205"/>
    </location>
</feature>
<evidence type="ECO:0000259" key="3">
    <source>
        <dbReference type="Pfam" id="PF11258"/>
    </source>
</evidence>
<reference evidence="5 6" key="1">
    <citation type="submission" date="2021-08" db="EMBL/GenBank/DDBJ databases">
        <title>Nocardioides bacterium WL0053 sp. nov., isolated from the sediment.</title>
        <authorList>
            <person name="Wang L."/>
            <person name="Zhang D."/>
            <person name="Zhang A."/>
        </authorList>
    </citation>
    <scope>NUCLEOTIDE SEQUENCE [LARGE SCALE GENOMIC DNA]</scope>
    <source>
        <strain evidence="5 6">WL0053</strain>
    </source>
</reference>
<feature type="domain" description="DUF3048" evidence="4">
    <location>
        <begin position="232"/>
        <end position="335"/>
    </location>
</feature>
<dbReference type="SUPFAM" id="SSF159774">
    <property type="entry name" value="YerB-like"/>
    <property type="match status" value="1"/>
</dbReference>
<dbReference type="Pfam" id="PF17479">
    <property type="entry name" value="DUF3048_C"/>
    <property type="match status" value="1"/>
</dbReference>
<feature type="region of interest" description="Disordered" evidence="1">
    <location>
        <begin position="39"/>
        <end position="75"/>
    </location>
</feature>
<feature type="compositionally biased region" description="Polar residues" evidence="1">
    <location>
        <begin position="40"/>
        <end position="66"/>
    </location>
</feature>
<comment type="caution">
    <text evidence="5">The sequence shown here is derived from an EMBL/GenBank/DDBJ whole genome shotgun (WGS) entry which is preliminary data.</text>
</comment>
<protein>
    <submittedName>
        <fullName evidence="5">DUF3048 domain-containing protein</fullName>
    </submittedName>
</protein>
<evidence type="ECO:0000256" key="2">
    <source>
        <dbReference type="SAM" id="SignalP"/>
    </source>
</evidence>
<feature type="signal peptide" evidence="2">
    <location>
        <begin position="1"/>
        <end position="37"/>
    </location>
</feature>
<evidence type="ECO:0000259" key="4">
    <source>
        <dbReference type="Pfam" id="PF17479"/>
    </source>
</evidence>
<evidence type="ECO:0000313" key="6">
    <source>
        <dbReference type="Proteomes" id="UP000754710"/>
    </source>
</evidence>
<dbReference type="InterPro" id="IPR023158">
    <property type="entry name" value="YerB-like_sf"/>
</dbReference>
<dbReference type="EMBL" id="JAIEZQ010000003">
    <property type="protein sequence ID" value="MBY9076528.1"/>
    <property type="molecule type" value="Genomic_DNA"/>
</dbReference>
<gene>
    <name evidence="5" type="ORF">K1X13_16965</name>
</gene>
<dbReference type="RefSeq" id="WP_221026325.1">
    <property type="nucleotide sequence ID" value="NZ_JAIEZQ010000003.1"/>
</dbReference>
<keyword evidence="6" id="KW-1185">Reference proteome</keyword>
<organism evidence="5 6">
    <name type="scientific">Nocardioides jiangsuensis</name>
    <dbReference type="NCBI Taxonomy" id="2866161"/>
    <lineage>
        <taxon>Bacteria</taxon>
        <taxon>Bacillati</taxon>
        <taxon>Actinomycetota</taxon>
        <taxon>Actinomycetes</taxon>
        <taxon>Propionibacteriales</taxon>
        <taxon>Nocardioidaceae</taxon>
        <taxon>Nocardioides</taxon>
    </lineage>
</organism>
<feature type="chain" id="PRO_5045487315" evidence="2">
    <location>
        <begin position="38"/>
        <end position="350"/>
    </location>
</feature>
<keyword evidence="2" id="KW-0732">Signal</keyword>
<dbReference type="Proteomes" id="UP000754710">
    <property type="component" value="Unassembled WGS sequence"/>
</dbReference>
<dbReference type="InterPro" id="IPR035328">
    <property type="entry name" value="DUF3048_C"/>
</dbReference>